<gene>
    <name evidence="2" type="ORF">CHU92_00400</name>
</gene>
<dbReference type="OrthoDB" id="1358846at2"/>
<organism evidence="2 3">
    <name type="scientific">Flavobacterium cyanobacteriorum</name>
    <dbReference type="NCBI Taxonomy" id="2022802"/>
    <lineage>
        <taxon>Bacteria</taxon>
        <taxon>Pseudomonadati</taxon>
        <taxon>Bacteroidota</taxon>
        <taxon>Flavobacteriia</taxon>
        <taxon>Flavobacteriales</taxon>
        <taxon>Flavobacteriaceae</taxon>
        <taxon>Flavobacterium</taxon>
    </lineage>
</organism>
<sequence>MKKILPLLALLTGVTGIAQCPPPTDLTYSMVNGQDALLAWTESGEAIQWEIAIVPDFFIGAPLPSFVDFTTASNPLVISNAPITSGCIVYFVRSSCSPTEQSPWVGVGTSGCPPGILS</sequence>
<keyword evidence="1" id="KW-0732">Signal</keyword>
<evidence type="ECO:0000313" key="3">
    <source>
        <dbReference type="Proteomes" id="UP000216605"/>
    </source>
</evidence>
<reference evidence="2 3" key="1">
    <citation type="submission" date="2017-07" db="EMBL/GenBank/DDBJ databases">
        <title>Flavobacterium cyanobacteriorum sp. nov., isolated from cyanobacterial aggregates in a eutrophic lake.</title>
        <authorList>
            <person name="Cai H."/>
        </authorList>
    </citation>
    <scope>NUCLEOTIDE SEQUENCE [LARGE SCALE GENOMIC DNA]</scope>
    <source>
        <strain evidence="2 3">TH021</strain>
    </source>
</reference>
<comment type="caution">
    <text evidence="2">The sequence shown here is derived from an EMBL/GenBank/DDBJ whole genome shotgun (WGS) entry which is preliminary data.</text>
</comment>
<evidence type="ECO:0008006" key="4">
    <source>
        <dbReference type="Google" id="ProtNLM"/>
    </source>
</evidence>
<dbReference type="AlphaFoldDB" id="A0A256A6E1"/>
<name>A0A256A6E1_9FLAO</name>
<feature type="non-terminal residue" evidence="2">
    <location>
        <position position="118"/>
    </location>
</feature>
<keyword evidence="3" id="KW-1185">Reference proteome</keyword>
<feature type="signal peptide" evidence="1">
    <location>
        <begin position="1"/>
        <end position="18"/>
    </location>
</feature>
<proteinExistence type="predicted"/>
<dbReference type="EMBL" id="NOXV01000044">
    <property type="protein sequence ID" value="OYQ49262.1"/>
    <property type="molecule type" value="Genomic_DNA"/>
</dbReference>
<protein>
    <recommendedName>
        <fullName evidence="4">Fibronectin type-III domain-containing protein</fullName>
    </recommendedName>
</protein>
<dbReference type="RefSeq" id="WP_129582952.1">
    <property type="nucleotide sequence ID" value="NZ_NOXV01000044.1"/>
</dbReference>
<evidence type="ECO:0000256" key="1">
    <source>
        <dbReference type="SAM" id="SignalP"/>
    </source>
</evidence>
<feature type="chain" id="PRO_5012242704" description="Fibronectin type-III domain-containing protein" evidence="1">
    <location>
        <begin position="19"/>
        <end position="118"/>
    </location>
</feature>
<accession>A0A256A6E1</accession>
<dbReference type="Proteomes" id="UP000216605">
    <property type="component" value="Unassembled WGS sequence"/>
</dbReference>
<evidence type="ECO:0000313" key="2">
    <source>
        <dbReference type="EMBL" id="OYQ49262.1"/>
    </source>
</evidence>